<evidence type="ECO:0000259" key="1">
    <source>
        <dbReference type="Pfam" id="PF11695"/>
    </source>
</evidence>
<dbReference type="Proteomes" id="UP000706039">
    <property type="component" value="Unassembled WGS sequence"/>
</dbReference>
<dbReference type="InterPro" id="IPR011008">
    <property type="entry name" value="Dimeric_a/b-barrel"/>
</dbReference>
<keyword evidence="3" id="KW-1185">Reference proteome</keyword>
<dbReference type="EMBL" id="JAINVV010000011">
    <property type="protein sequence ID" value="MBY8825272.1"/>
    <property type="molecule type" value="Genomic_DNA"/>
</dbReference>
<reference evidence="2 3" key="1">
    <citation type="submission" date="2021-08" db="EMBL/GenBank/DDBJ databases">
        <authorList>
            <person name="Tuo L."/>
        </authorList>
    </citation>
    <scope>NUCLEOTIDE SEQUENCE [LARGE SCALE GENOMIC DNA]</scope>
    <source>
        <strain evidence="2 3">JCM 31229</strain>
    </source>
</reference>
<dbReference type="RefSeq" id="WP_222992368.1">
    <property type="nucleotide sequence ID" value="NZ_JAINVV010000011.1"/>
</dbReference>
<protein>
    <submittedName>
        <fullName evidence="2">DUF3291 domain-containing protein</fullName>
    </submittedName>
</protein>
<evidence type="ECO:0000313" key="3">
    <source>
        <dbReference type="Proteomes" id="UP000706039"/>
    </source>
</evidence>
<name>A0ABS7PY59_9SPHN</name>
<comment type="caution">
    <text evidence="2">The sequence shown here is derived from an EMBL/GenBank/DDBJ whole genome shotgun (WGS) entry which is preliminary data.</text>
</comment>
<evidence type="ECO:0000313" key="2">
    <source>
        <dbReference type="EMBL" id="MBY8825272.1"/>
    </source>
</evidence>
<dbReference type="InterPro" id="IPR021708">
    <property type="entry name" value="DUF3291"/>
</dbReference>
<sequence>MPEIRDHHLAQINIARFRVPMADPVNADFIANLDRVNAIAEGSPGFVWRLVGEGGNATDIQAFDDPDVIVNMSTWADIDALAAFTYRDPAHLEIMRRRKEWFERMEFAMVLWWVPAGHRPTPAEGKARLELLRRQGPSEDAFTFARPFGPPGTGQAEPLLDRCA</sequence>
<dbReference type="Gene3D" id="3.30.70.100">
    <property type="match status" value="1"/>
</dbReference>
<proteinExistence type="predicted"/>
<organism evidence="2 3">
    <name type="scientific">Sphingomonas colocasiae</name>
    <dbReference type="NCBI Taxonomy" id="1848973"/>
    <lineage>
        <taxon>Bacteria</taxon>
        <taxon>Pseudomonadati</taxon>
        <taxon>Pseudomonadota</taxon>
        <taxon>Alphaproteobacteria</taxon>
        <taxon>Sphingomonadales</taxon>
        <taxon>Sphingomonadaceae</taxon>
        <taxon>Sphingomonas</taxon>
    </lineage>
</organism>
<feature type="domain" description="DUF3291" evidence="1">
    <location>
        <begin position="9"/>
        <end position="146"/>
    </location>
</feature>
<gene>
    <name evidence="2" type="ORF">K7G82_23415</name>
</gene>
<dbReference type="Pfam" id="PF11695">
    <property type="entry name" value="DUF3291"/>
    <property type="match status" value="1"/>
</dbReference>
<accession>A0ABS7PY59</accession>
<dbReference type="SUPFAM" id="SSF54909">
    <property type="entry name" value="Dimeric alpha+beta barrel"/>
    <property type="match status" value="1"/>
</dbReference>